<gene>
    <name evidence="2" type="ORF">PDIGIT_LOCUS15457</name>
</gene>
<sequence>MHIFSCPNPGYPEKIHLIDSLWPSRRQKVDTFNENTYAAYFQFLLHSLSTLESYSNDFAVQDIKGIHLIIRRLSRNPRMTRNDVKKSIRRDFLNTENKKIHRSIEFAVSLWLGLKLSSHLLHTGPAVAGDTTIEWPPNQDLQTTVDAEFDRLISKTVYTEFVLDHSLTYERLLKYRQVRIIWTNNLIDHLKLEGHRGQRALWIYQHRVCLENHLRCSKGEPRHIIRQEALLEAIRTLDLLFPFGDPQTARFLAKEGRQNLYVPPCRDTAHLQSLSHFKYWNGRLAQLLNLYQGPPESKWQYFRDHRNFGQWASLWLAIFLVAFITIVFGVLSSYFAAKSAKLSEQANWIAIAASCVENPDNKIFKCDKLSLSN</sequence>
<comment type="caution">
    <text evidence="2">The sequence shown here is derived from an EMBL/GenBank/DDBJ whole genome shotgun (WGS) entry which is preliminary data.</text>
</comment>
<name>A0A9W4UW33_9PLEO</name>
<evidence type="ECO:0000313" key="2">
    <source>
        <dbReference type="EMBL" id="CAI6342252.1"/>
    </source>
</evidence>
<dbReference type="Proteomes" id="UP001152607">
    <property type="component" value="Unassembled WGS sequence"/>
</dbReference>
<accession>A0A9W4UW33</accession>
<keyword evidence="3" id="KW-1185">Reference proteome</keyword>
<keyword evidence="1" id="KW-0812">Transmembrane</keyword>
<dbReference type="AlphaFoldDB" id="A0A9W4UW33"/>
<organism evidence="2 3">
    <name type="scientific">Periconia digitata</name>
    <dbReference type="NCBI Taxonomy" id="1303443"/>
    <lineage>
        <taxon>Eukaryota</taxon>
        <taxon>Fungi</taxon>
        <taxon>Dikarya</taxon>
        <taxon>Ascomycota</taxon>
        <taxon>Pezizomycotina</taxon>
        <taxon>Dothideomycetes</taxon>
        <taxon>Pleosporomycetidae</taxon>
        <taxon>Pleosporales</taxon>
        <taxon>Massarineae</taxon>
        <taxon>Periconiaceae</taxon>
        <taxon>Periconia</taxon>
    </lineage>
</organism>
<feature type="transmembrane region" description="Helical" evidence="1">
    <location>
        <begin position="314"/>
        <end position="337"/>
    </location>
</feature>
<evidence type="ECO:0000313" key="3">
    <source>
        <dbReference type="Proteomes" id="UP001152607"/>
    </source>
</evidence>
<reference evidence="2" key="1">
    <citation type="submission" date="2023-01" db="EMBL/GenBank/DDBJ databases">
        <authorList>
            <person name="Van Ghelder C."/>
            <person name="Rancurel C."/>
        </authorList>
    </citation>
    <scope>NUCLEOTIDE SEQUENCE</scope>
    <source>
        <strain evidence="2">CNCM I-4278</strain>
    </source>
</reference>
<protein>
    <submittedName>
        <fullName evidence="2">Uncharacterized protein</fullName>
    </submittedName>
</protein>
<dbReference type="EMBL" id="CAOQHR010000013">
    <property type="protein sequence ID" value="CAI6342252.1"/>
    <property type="molecule type" value="Genomic_DNA"/>
</dbReference>
<keyword evidence="1" id="KW-0472">Membrane</keyword>
<keyword evidence="1" id="KW-1133">Transmembrane helix</keyword>
<proteinExistence type="predicted"/>
<dbReference type="OrthoDB" id="5428890at2759"/>
<evidence type="ECO:0000256" key="1">
    <source>
        <dbReference type="SAM" id="Phobius"/>
    </source>
</evidence>